<reference evidence="5 6" key="1">
    <citation type="submission" date="2020-04" db="EMBL/GenBank/DDBJ databases">
        <title>Novel Paenibacillus strain UniB2 isolated from commercial digestive syrup.</title>
        <authorList>
            <person name="Thorat V."/>
            <person name="Kirdat K."/>
            <person name="Tiwarekar B."/>
            <person name="Yadav A."/>
        </authorList>
    </citation>
    <scope>NUCLEOTIDE SEQUENCE [LARGE SCALE GENOMIC DNA]</scope>
    <source>
        <strain evidence="5 6">UniB2</strain>
    </source>
</reference>
<evidence type="ECO:0000313" key="5">
    <source>
        <dbReference type="EMBL" id="QJC52650.1"/>
    </source>
</evidence>
<dbReference type="Pfam" id="PF00392">
    <property type="entry name" value="GntR"/>
    <property type="match status" value="1"/>
</dbReference>
<dbReference type="InterPro" id="IPR008920">
    <property type="entry name" value="TF_FadR/GntR_C"/>
</dbReference>
<gene>
    <name evidence="5" type="ORF">HGI30_14465</name>
</gene>
<dbReference type="InterPro" id="IPR011711">
    <property type="entry name" value="GntR_C"/>
</dbReference>
<evidence type="ECO:0000256" key="2">
    <source>
        <dbReference type="ARBA" id="ARBA00023125"/>
    </source>
</evidence>
<keyword evidence="6" id="KW-1185">Reference proteome</keyword>
<dbReference type="RefSeq" id="WP_168908203.1">
    <property type="nucleotide sequence ID" value="NZ_CP051428.1"/>
</dbReference>
<feature type="domain" description="HTH gntR-type" evidence="4">
    <location>
        <begin position="4"/>
        <end position="71"/>
    </location>
</feature>
<name>A0A6H2GZ09_9BACL</name>
<dbReference type="PRINTS" id="PR00035">
    <property type="entry name" value="HTHGNTR"/>
</dbReference>
<dbReference type="InterPro" id="IPR000524">
    <property type="entry name" value="Tscrpt_reg_HTH_GntR"/>
</dbReference>
<dbReference type="InterPro" id="IPR036390">
    <property type="entry name" value="WH_DNA-bd_sf"/>
</dbReference>
<keyword evidence="2" id="KW-0238">DNA-binding</keyword>
<dbReference type="Proteomes" id="UP000502136">
    <property type="component" value="Chromosome"/>
</dbReference>
<dbReference type="SMART" id="SM00345">
    <property type="entry name" value="HTH_GNTR"/>
    <property type="match status" value="1"/>
</dbReference>
<dbReference type="KEGG" id="palr:HGI30_14465"/>
<dbReference type="SUPFAM" id="SSF48008">
    <property type="entry name" value="GntR ligand-binding domain-like"/>
    <property type="match status" value="1"/>
</dbReference>
<accession>A0A6H2GZ09</accession>
<dbReference type="GO" id="GO:0003677">
    <property type="term" value="F:DNA binding"/>
    <property type="evidence" value="ECO:0007669"/>
    <property type="project" value="UniProtKB-KW"/>
</dbReference>
<evidence type="ECO:0000256" key="3">
    <source>
        <dbReference type="ARBA" id="ARBA00023163"/>
    </source>
</evidence>
<proteinExistence type="predicted"/>
<dbReference type="Gene3D" id="1.10.10.10">
    <property type="entry name" value="Winged helix-like DNA-binding domain superfamily/Winged helix DNA-binding domain"/>
    <property type="match status" value="1"/>
</dbReference>
<dbReference type="SUPFAM" id="SSF46785">
    <property type="entry name" value="Winged helix' DNA-binding domain"/>
    <property type="match status" value="1"/>
</dbReference>
<evidence type="ECO:0000313" key="6">
    <source>
        <dbReference type="Proteomes" id="UP000502136"/>
    </source>
</evidence>
<evidence type="ECO:0000256" key="1">
    <source>
        <dbReference type="ARBA" id="ARBA00023015"/>
    </source>
</evidence>
<evidence type="ECO:0000259" key="4">
    <source>
        <dbReference type="PROSITE" id="PS50949"/>
    </source>
</evidence>
<dbReference type="PROSITE" id="PS50949">
    <property type="entry name" value="HTH_GNTR"/>
    <property type="match status" value="1"/>
</dbReference>
<dbReference type="EMBL" id="CP051428">
    <property type="protein sequence ID" value="QJC52650.1"/>
    <property type="molecule type" value="Genomic_DNA"/>
</dbReference>
<sequence>MTQESLEKTAYEKLRHRIVYGVYMPGVMLSENELATEFGMSRTPVRAAISLLERDGFLESFKGRGVLVKEISFRKFCEIYEVLVSMQLFTLDLAAAGQRSFDLERLKACLDKQLAAREADDYAGYYEAALDFIGIMLGSGRNEFMMQVLDLCRSKFICRMVTFRKQHPEPKPQWSGWTNDQVYEALREGRIVSAKEAILDNYDRTTRQLAYSGMM</sequence>
<dbReference type="SMART" id="SM00895">
    <property type="entry name" value="FCD"/>
    <property type="match status" value="1"/>
</dbReference>
<keyword evidence="3" id="KW-0804">Transcription</keyword>
<dbReference type="Pfam" id="PF07729">
    <property type="entry name" value="FCD"/>
    <property type="match status" value="1"/>
</dbReference>
<dbReference type="PANTHER" id="PTHR43537">
    <property type="entry name" value="TRANSCRIPTIONAL REGULATOR, GNTR FAMILY"/>
    <property type="match status" value="1"/>
</dbReference>
<dbReference type="CDD" id="cd07377">
    <property type="entry name" value="WHTH_GntR"/>
    <property type="match status" value="1"/>
</dbReference>
<dbReference type="Gene3D" id="1.20.120.530">
    <property type="entry name" value="GntR ligand-binding domain-like"/>
    <property type="match status" value="1"/>
</dbReference>
<dbReference type="InterPro" id="IPR036388">
    <property type="entry name" value="WH-like_DNA-bd_sf"/>
</dbReference>
<dbReference type="GO" id="GO:0003700">
    <property type="term" value="F:DNA-binding transcription factor activity"/>
    <property type="evidence" value="ECO:0007669"/>
    <property type="project" value="InterPro"/>
</dbReference>
<dbReference type="AlphaFoldDB" id="A0A6H2GZ09"/>
<organism evidence="5 6">
    <name type="scientific">Paenibacillus albicereus</name>
    <dbReference type="NCBI Taxonomy" id="2726185"/>
    <lineage>
        <taxon>Bacteria</taxon>
        <taxon>Bacillati</taxon>
        <taxon>Bacillota</taxon>
        <taxon>Bacilli</taxon>
        <taxon>Bacillales</taxon>
        <taxon>Paenibacillaceae</taxon>
        <taxon>Paenibacillus</taxon>
    </lineage>
</organism>
<dbReference type="PANTHER" id="PTHR43537:SF24">
    <property type="entry name" value="GLUCONATE OPERON TRANSCRIPTIONAL REPRESSOR"/>
    <property type="match status" value="1"/>
</dbReference>
<keyword evidence="1" id="KW-0805">Transcription regulation</keyword>
<protein>
    <submittedName>
        <fullName evidence="5">GntR family transcriptional regulator</fullName>
    </submittedName>
</protein>